<dbReference type="EMBL" id="JAPFFF010000030">
    <property type="protein sequence ID" value="KAK8845660.1"/>
    <property type="molecule type" value="Genomic_DNA"/>
</dbReference>
<comment type="caution">
    <text evidence="2">The sequence shown here is derived from an EMBL/GenBank/DDBJ whole genome shotgun (WGS) entry which is preliminary data.</text>
</comment>
<evidence type="ECO:0000313" key="3">
    <source>
        <dbReference type="Proteomes" id="UP001470230"/>
    </source>
</evidence>
<name>A0ABR2HE21_9EUKA</name>
<evidence type="ECO:0000313" key="1">
    <source>
        <dbReference type="EMBL" id="KAK8833883.1"/>
    </source>
</evidence>
<protein>
    <submittedName>
        <fullName evidence="2">Uncharacterized protein</fullName>
    </submittedName>
</protein>
<dbReference type="EMBL" id="JAPFFF010000614">
    <property type="protein sequence ID" value="KAK8833883.1"/>
    <property type="molecule type" value="Genomic_DNA"/>
</dbReference>
<keyword evidence="3" id="KW-1185">Reference proteome</keyword>
<accession>A0ABR2HE21</accession>
<dbReference type="Proteomes" id="UP001470230">
    <property type="component" value="Unassembled WGS sequence"/>
</dbReference>
<proteinExistence type="predicted"/>
<organism evidence="2 3">
    <name type="scientific">Tritrichomonas musculus</name>
    <dbReference type="NCBI Taxonomy" id="1915356"/>
    <lineage>
        <taxon>Eukaryota</taxon>
        <taxon>Metamonada</taxon>
        <taxon>Parabasalia</taxon>
        <taxon>Tritrichomonadida</taxon>
        <taxon>Tritrichomonadidae</taxon>
        <taxon>Tritrichomonas</taxon>
    </lineage>
</organism>
<evidence type="ECO:0000313" key="2">
    <source>
        <dbReference type="EMBL" id="KAK8845660.1"/>
    </source>
</evidence>
<reference evidence="2 3" key="1">
    <citation type="submission" date="2024-04" db="EMBL/GenBank/DDBJ databases">
        <title>Tritrichomonas musculus Genome.</title>
        <authorList>
            <person name="Alves-Ferreira E."/>
            <person name="Grigg M."/>
            <person name="Lorenzi H."/>
            <person name="Galac M."/>
        </authorList>
    </citation>
    <scope>NUCLEOTIDE SEQUENCE [LARGE SCALE GENOMIC DNA]</scope>
    <source>
        <strain evidence="2 3">EAF2021</strain>
    </source>
</reference>
<sequence>MDEQDNIISLLINNFQIKCPKNNIANLSPFAEHFFNENPKSTEKKINISQNDIHINLIELLLQNRKIHYNSSNDLFLFEFEKELQIQSIEDMAENWEIYELQKIEK</sequence>
<gene>
    <name evidence="2" type="ORF">M9Y10_020578</name>
    <name evidence="1" type="ORF">M9Y10_039993</name>
</gene>